<evidence type="ECO:0000313" key="9">
    <source>
        <dbReference type="EMBL" id="KJH51000.1"/>
    </source>
</evidence>
<dbReference type="STRING" id="29172.A0A0D8Y2R8"/>
<keyword evidence="6 7" id="KW-0472">Membrane</keyword>
<proteinExistence type="inferred from homology"/>
<dbReference type="Pfam" id="PF01758">
    <property type="entry name" value="SBF"/>
    <property type="match status" value="1"/>
</dbReference>
<keyword evidence="10" id="KW-1185">Reference proteome</keyword>
<feature type="transmembrane region" description="Helical" evidence="7">
    <location>
        <begin position="175"/>
        <end position="194"/>
    </location>
</feature>
<feature type="transmembrane region" description="Helical" evidence="7">
    <location>
        <begin position="352"/>
        <end position="372"/>
    </location>
</feature>
<dbReference type="PANTHER" id="PTHR10361">
    <property type="entry name" value="SODIUM-BILE ACID COTRANSPORTER"/>
    <property type="match status" value="1"/>
</dbReference>
<feature type="transmembrane region" description="Helical" evidence="7">
    <location>
        <begin position="214"/>
        <end position="232"/>
    </location>
</feature>
<feature type="transmembrane region" description="Helical" evidence="7">
    <location>
        <begin position="379"/>
        <end position="400"/>
    </location>
</feature>
<dbReference type="EMBL" id="KN716193">
    <property type="protein sequence ID" value="KJH51000.1"/>
    <property type="molecule type" value="Genomic_DNA"/>
</dbReference>
<dbReference type="InterPro" id="IPR038770">
    <property type="entry name" value="Na+/solute_symporter_sf"/>
</dbReference>
<comment type="similarity">
    <text evidence="2">Belongs to the bile acid:sodium symporter (BASS) (TC 2.A.28) family.</text>
</comment>
<evidence type="ECO:0000256" key="4">
    <source>
        <dbReference type="ARBA" id="ARBA00022847"/>
    </source>
</evidence>
<evidence type="ECO:0000256" key="1">
    <source>
        <dbReference type="ARBA" id="ARBA00004141"/>
    </source>
</evidence>
<dbReference type="PANTHER" id="PTHR10361:SF28">
    <property type="entry name" value="P3 PROTEIN-RELATED"/>
    <property type="match status" value="1"/>
</dbReference>
<organism evidence="9 10">
    <name type="scientific">Dictyocaulus viviparus</name>
    <name type="common">Bovine lungworm</name>
    <dbReference type="NCBI Taxonomy" id="29172"/>
    <lineage>
        <taxon>Eukaryota</taxon>
        <taxon>Metazoa</taxon>
        <taxon>Ecdysozoa</taxon>
        <taxon>Nematoda</taxon>
        <taxon>Chromadorea</taxon>
        <taxon>Rhabditida</taxon>
        <taxon>Rhabditina</taxon>
        <taxon>Rhabditomorpha</taxon>
        <taxon>Strongyloidea</taxon>
        <taxon>Metastrongylidae</taxon>
        <taxon>Dictyocaulus</taxon>
    </lineage>
</organism>
<keyword evidence="8" id="KW-0732">Signal</keyword>
<dbReference type="Gene3D" id="1.20.1530.20">
    <property type="match status" value="1"/>
</dbReference>
<evidence type="ECO:0000256" key="2">
    <source>
        <dbReference type="ARBA" id="ARBA00006528"/>
    </source>
</evidence>
<feature type="signal peptide" evidence="8">
    <location>
        <begin position="1"/>
        <end position="18"/>
    </location>
</feature>
<evidence type="ECO:0000313" key="10">
    <source>
        <dbReference type="Proteomes" id="UP000053766"/>
    </source>
</evidence>
<dbReference type="InterPro" id="IPR002657">
    <property type="entry name" value="BilAc:Na_symport/Acr3"/>
</dbReference>
<dbReference type="GO" id="GO:0015293">
    <property type="term" value="F:symporter activity"/>
    <property type="evidence" value="ECO:0007669"/>
    <property type="project" value="UniProtKB-KW"/>
</dbReference>
<evidence type="ECO:0000256" key="5">
    <source>
        <dbReference type="ARBA" id="ARBA00022989"/>
    </source>
</evidence>
<reference evidence="9 10" key="1">
    <citation type="submission" date="2013-11" db="EMBL/GenBank/DDBJ databases">
        <title>Draft genome of the bovine lungworm Dictyocaulus viviparus.</title>
        <authorList>
            <person name="Mitreva M."/>
        </authorList>
    </citation>
    <scope>NUCLEOTIDE SEQUENCE [LARGE SCALE GENOMIC DNA]</scope>
    <source>
        <strain evidence="9 10">HannoverDv2000</strain>
    </source>
</reference>
<dbReference type="InterPro" id="IPR004710">
    <property type="entry name" value="Bilac:Na_transpt"/>
</dbReference>
<dbReference type="GO" id="GO:0016020">
    <property type="term" value="C:membrane"/>
    <property type="evidence" value="ECO:0007669"/>
    <property type="project" value="UniProtKB-SubCell"/>
</dbReference>
<protein>
    <submittedName>
        <fullName evidence="9">Bile acid transporter</fullName>
    </submittedName>
</protein>
<evidence type="ECO:0000256" key="7">
    <source>
        <dbReference type="SAM" id="Phobius"/>
    </source>
</evidence>
<accession>A0A0D8Y2R8</accession>
<keyword evidence="5 7" id="KW-1133">Transmembrane helix</keyword>
<sequence>MSGIVLLNGLLQLSLAAAQSLNDLTRTMVVTFEPSELHDLVEGNNETVSALVKISQEEFDALPDQKYHISFGSFHPETAFSFSHVDITKNSFVFDNSSGFYNVHASFFFAFHIYRTTVIVHGASLGKTGMRMRLVLAQNWSDIDDSWKVIYEALEGTSRGVLDIWVRRNVDSERLTLIFITSVVILITFGNVLMGCELDLKAVFDTLSRPVAPFIGLLAQFLVMPTLAYSIAKCVFVPRGLLSMALGLFVTGCSPGGGASNFWTLLLDGNVNLSVTMTFVSTLFSLLTMPLWISLFGKEFLQGFSLESNLKIPYGKILRSLVALVIPLVIGIAIRKLKPGWASKLHKIMRPFIAFVLVFVIVFGMISNWYMFRMMTIPAIIGSLLLPWCGFMFGCFMSVITRRTPNDVTAIAIETGVQNTGIAILVLKASFSQPDADIGAVIPVIVACSTPAPLLLGIAIHVAVKMMKRRSTNTNGEKTTFCERNSGRSPVGIGNSELVFKFTEE</sequence>
<reference evidence="10" key="2">
    <citation type="journal article" date="2016" name="Sci. Rep.">
        <title>Dictyocaulus viviparus genome, variome and transcriptome elucidate lungworm biology and support future intervention.</title>
        <authorList>
            <person name="McNulty S.N."/>
            <person name="Strube C."/>
            <person name="Rosa B.A."/>
            <person name="Martin J.C."/>
            <person name="Tyagi R."/>
            <person name="Choi Y.J."/>
            <person name="Wang Q."/>
            <person name="Hallsworth Pepin K."/>
            <person name="Zhang X."/>
            <person name="Ozersky P."/>
            <person name="Wilson R.K."/>
            <person name="Sternberg P.W."/>
            <person name="Gasser R.B."/>
            <person name="Mitreva M."/>
        </authorList>
    </citation>
    <scope>NUCLEOTIDE SEQUENCE [LARGE SCALE GENOMIC DNA]</scope>
    <source>
        <strain evidence="10">HannoverDv2000</strain>
    </source>
</reference>
<feature type="transmembrane region" description="Helical" evidence="7">
    <location>
        <begin position="103"/>
        <end position="123"/>
    </location>
</feature>
<feature type="chain" id="PRO_5002336148" evidence="8">
    <location>
        <begin position="19"/>
        <end position="505"/>
    </location>
</feature>
<keyword evidence="4" id="KW-0813">Transport</keyword>
<evidence type="ECO:0000256" key="6">
    <source>
        <dbReference type="ARBA" id="ARBA00023136"/>
    </source>
</evidence>
<gene>
    <name evidence="9" type="ORF">DICVIV_02858</name>
</gene>
<name>A0A0D8Y2R8_DICVI</name>
<feature type="transmembrane region" description="Helical" evidence="7">
    <location>
        <begin position="317"/>
        <end position="337"/>
    </location>
</feature>
<dbReference type="OrthoDB" id="203097at2759"/>
<evidence type="ECO:0000256" key="8">
    <source>
        <dbReference type="SAM" id="SignalP"/>
    </source>
</evidence>
<feature type="transmembrane region" description="Helical" evidence="7">
    <location>
        <begin position="440"/>
        <end position="464"/>
    </location>
</feature>
<dbReference type="AlphaFoldDB" id="A0A0D8Y2R8"/>
<feature type="transmembrane region" description="Helical" evidence="7">
    <location>
        <begin position="275"/>
        <end position="296"/>
    </location>
</feature>
<evidence type="ECO:0000256" key="3">
    <source>
        <dbReference type="ARBA" id="ARBA00022692"/>
    </source>
</evidence>
<comment type="subcellular location">
    <subcellularLocation>
        <location evidence="1">Membrane</location>
        <topology evidence="1">Multi-pass membrane protein</topology>
    </subcellularLocation>
</comment>
<feature type="transmembrane region" description="Helical" evidence="7">
    <location>
        <begin position="244"/>
        <end position="263"/>
    </location>
</feature>
<dbReference type="Proteomes" id="UP000053766">
    <property type="component" value="Unassembled WGS sequence"/>
</dbReference>
<keyword evidence="4" id="KW-0769">Symport</keyword>
<keyword evidence="3 7" id="KW-0812">Transmembrane</keyword>